<dbReference type="InterPro" id="IPR013783">
    <property type="entry name" value="Ig-like_fold"/>
</dbReference>
<reference evidence="6" key="2">
    <citation type="submission" date="2025-04" db="UniProtKB">
        <authorList>
            <consortium name="RefSeq"/>
        </authorList>
    </citation>
    <scope>IDENTIFICATION</scope>
</reference>
<dbReference type="CTD" id="710"/>
<dbReference type="SMART" id="SM00093">
    <property type="entry name" value="SERPIN"/>
    <property type="match status" value="1"/>
</dbReference>
<dbReference type="InterPro" id="IPR003599">
    <property type="entry name" value="Ig_sub"/>
</dbReference>
<feature type="domain" description="Ig-like" evidence="3">
    <location>
        <begin position="12"/>
        <end position="95"/>
    </location>
</feature>
<name>A0A3B4H9R7_9CICH</name>
<dbReference type="Gene3D" id="2.60.40.10">
    <property type="entry name" value="Immunoglobulins"/>
    <property type="match status" value="2"/>
</dbReference>
<gene>
    <name evidence="6" type="primary">LOC102206598</name>
</gene>
<keyword evidence="2" id="KW-0732">Signal</keyword>
<dbReference type="InterPro" id="IPR007110">
    <property type="entry name" value="Ig-like_dom"/>
</dbReference>
<evidence type="ECO:0000313" key="5">
    <source>
        <dbReference type="Proteomes" id="UP000695023"/>
    </source>
</evidence>
<dbReference type="GeneTree" id="ENSGT00940000159681"/>
<dbReference type="STRING" id="303518.ENSPNYP00000030201"/>
<protein>
    <submittedName>
        <fullName evidence="4 6">Plasma protease C1 inhibitor-like</fullName>
    </submittedName>
</protein>
<organism evidence="4">
    <name type="scientific">Pundamilia nyererei</name>
    <dbReference type="NCBI Taxonomy" id="303518"/>
    <lineage>
        <taxon>Eukaryota</taxon>
        <taxon>Metazoa</taxon>
        <taxon>Chordata</taxon>
        <taxon>Craniata</taxon>
        <taxon>Vertebrata</taxon>
        <taxon>Euteleostomi</taxon>
        <taxon>Actinopterygii</taxon>
        <taxon>Neopterygii</taxon>
        <taxon>Teleostei</taxon>
        <taxon>Neoteleostei</taxon>
        <taxon>Acanthomorphata</taxon>
        <taxon>Ovalentaria</taxon>
        <taxon>Cichlomorphae</taxon>
        <taxon>Cichliformes</taxon>
        <taxon>Cichlidae</taxon>
        <taxon>African cichlids</taxon>
        <taxon>Pseudocrenilabrinae</taxon>
        <taxon>Haplochromini</taxon>
        <taxon>Pundamilia</taxon>
    </lineage>
</organism>
<dbReference type="AlphaFoldDB" id="A0A3B4H9R7"/>
<feature type="chain" id="PRO_5044590811" evidence="2">
    <location>
        <begin position="21"/>
        <end position="596"/>
    </location>
</feature>
<proteinExistence type="inferred from homology"/>
<dbReference type="Gene3D" id="2.30.39.10">
    <property type="entry name" value="Alpha-1-antitrypsin, domain 1"/>
    <property type="match status" value="1"/>
</dbReference>
<dbReference type="SUPFAM" id="SSF56574">
    <property type="entry name" value="Serpins"/>
    <property type="match status" value="1"/>
</dbReference>
<dbReference type="Pfam" id="PF00079">
    <property type="entry name" value="Serpin"/>
    <property type="match status" value="1"/>
</dbReference>
<dbReference type="SMART" id="SM00409">
    <property type="entry name" value="IG"/>
    <property type="match status" value="2"/>
</dbReference>
<dbReference type="PANTHER" id="PTHR11461:SF159">
    <property type="entry name" value="PLASMA PROTEASE C1 INHIBITOR"/>
    <property type="match status" value="1"/>
</dbReference>
<evidence type="ECO:0000256" key="2">
    <source>
        <dbReference type="SAM" id="SignalP"/>
    </source>
</evidence>
<dbReference type="SUPFAM" id="SSF48726">
    <property type="entry name" value="Immunoglobulin"/>
    <property type="match status" value="2"/>
</dbReference>
<feature type="signal peptide" evidence="2">
    <location>
        <begin position="1"/>
        <end position="20"/>
    </location>
</feature>
<dbReference type="Proteomes" id="UP000695023">
    <property type="component" value="Unplaced"/>
</dbReference>
<evidence type="ECO:0000313" key="4">
    <source>
        <dbReference type="Ensembl" id="ENSPNYP00000030201.1"/>
    </source>
</evidence>
<dbReference type="Gene3D" id="3.30.497.10">
    <property type="entry name" value="Antithrombin, subunit I, domain 2"/>
    <property type="match status" value="1"/>
</dbReference>
<evidence type="ECO:0000256" key="1">
    <source>
        <dbReference type="RuleBase" id="RU000411"/>
    </source>
</evidence>
<evidence type="ECO:0000313" key="6">
    <source>
        <dbReference type="RefSeq" id="XP_005741148.1"/>
    </source>
</evidence>
<dbReference type="InterPro" id="IPR036179">
    <property type="entry name" value="Ig-like_dom_sf"/>
</dbReference>
<keyword evidence="5" id="KW-1185">Reference proteome</keyword>
<dbReference type="InterPro" id="IPR036186">
    <property type="entry name" value="Serpin_sf"/>
</dbReference>
<comment type="similarity">
    <text evidence="1">Belongs to the serpin family.</text>
</comment>
<dbReference type="GO" id="GO:0004867">
    <property type="term" value="F:serine-type endopeptidase inhibitor activity"/>
    <property type="evidence" value="ECO:0007669"/>
    <property type="project" value="InterPro"/>
</dbReference>
<dbReference type="InterPro" id="IPR000215">
    <property type="entry name" value="Serpin_fam"/>
</dbReference>
<evidence type="ECO:0000259" key="3">
    <source>
        <dbReference type="PROSITE" id="PS50835"/>
    </source>
</evidence>
<accession>A0A3B4H9R7</accession>
<dbReference type="InterPro" id="IPR042185">
    <property type="entry name" value="Serpin_sf_2"/>
</dbReference>
<sequence>MGQKATLCFLLQLIFELSSCTQIRVIPDSTLELPCLPANNHFIGVEEITWKFNGAILFQNYQPVASDFSLRFRSVTKTKEGTYECLLKGSDMEIVRRFDVIVDEFTDYQMKVFTKSDVKLPCNIPSSREVSANALWFKESANGRIKLNLDDDSADDNKKIELIFPLDHDQSIMVINAGMEDAGIYECELDDGKKLSSINLTVEVLAPPTALPHTCQGSTSPWEPCPEENSRSAEPILKESMTEFSMKLYYYLREIYPSGNMLFSPVSIGGVLSHLLLGARNDTRKAIESAICVPHDFHCVHSQMKKLREKLAGSLLMASQIYYNSHMNLSESFTDQSIQFYDAEPTKLLNTTEENTQMINSWVAEKTQNKITKLLDFVPQSSQLILLNAVSFSGQWKVKFNPNNKKGYFTKFNGDVVTVPLLYHDKYMATMMYDPHLKAQVARFALTGDSSLYILLPSTNTEAKLEEIEQKMTDRTVVQMIQNMKTASPQHIEVTLPKIKLNFQPEMNTLIKKLGLSVLYEGADLCGLYPQEKLFLDDAKHRAFLALTEQGVEAGAVTTLSFSRSFPSFSALRPFIMLLWSDHTNVPLFIGRLTEP</sequence>
<dbReference type="InterPro" id="IPR042178">
    <property type="entry name" value="Serpin_sf_1"/>
</dbReference>
<dbReference type="PANTHER" id="PTHR11461">
    <property type="entry name" value="SERINE PROTEASE INHIBITOR, SERPIN"/>
    <property type="match status" value="1"/>
</dbReference>
<dbReference type="PROSITE" id="PS50835">
    <property type="entry name" value="IG_LIKE"/>
    <property type="match status" value="2"/>
</dbReference>
<dbReference type="OrthoDB" id="6433428at2759"/>
<dbReference type="GO" id="GO:0005615">
    <property type="term" value="C:extracellular space"/>
    <property type="evidence" value="ECO:0007669"/>
    <property type="project" value="InterPro"/>
</dbReference>
<feature type="domain" description="Ig-like" evidence="3">
    <location>
        <begin position="116"/>
        <end position="203"/>
    </location>
</feature>
<reference evidence="4" key="1">
    <citation type="submission" date="2023-09" db="UniProtKB">
        <authorList>
            <consortium name="Ensembl"/>
        </authorList>
    </citation>
    <scope>IDENTIFICATION</scope>
</reference>
<dbReference type="Ensembl" id="ENSPNYT00000030936.1">
    <property type="protein sequence ID" value="ENSPNYP00000030201.1"/>
    <property type="gene ID" value="ENSPNYG00000022765.1"/>
</dbReference>
<dbReference type="CDD" id="cd00096">
    <property type="entry name" value="Ig"/>
    <property type="match status" value="1"/>
</dbReference>
<dbReference type="InterPro" id="IPR023796">
    <property type="entry name" value="Serpin_dom"/>
</dbReference>
<dbReference type="RefSeq" id="XP_005741148.1">
    <property type="nucleotide sequence ID" value="XM_005741091.1"/>
</dbReference>